<dbReference type="RefSeq" id="WP_248904004.1">
    <property type="nucleotide sequence ID" value="NZ_CP109979.1"/>
</dbReference>
<evidence type="ECO:0000313" key="2">
    <source>
        <dbReference type="EMBL" id="MFC7188560.1"/>
    </source>
</evidence>
<dbReference type="AlphaFoldDB" id="A0ABD5YLV3"/>
<proteinExistence type="predicted"/>
<dbReference type="Proteomes" id="UP001596417">
    <property type="component" value="Unassembled WGS sequence"/>
</dbReference>
<gene>
    <name evidence="2" type="ORF">ACFQL7_00940</name>
</gene>
<protein>
    <submittedName>
        <fullName evidence="2">Uncharacterized protein</fullName>
    </submittedName>
</protein>
<evidence type="ECO:0000313" key="3">
    <source>
        <dbReference type="Proteomes" id="UP001596417"/>
    </source>
</evidence>
<feature type="compositionally biased region" description="Basic and acidic residues" evidence="1">
    <location>
        <begin position="17"/>
        <end position="26"/>
    </location>
</feature>
<organism evidence="2 3">
    <name type="scientific">Halocatena marina</name>
    <dbReference type="NCBI Taxonomy" id="2934937"/>
    <lineage>
        <taxon>Archaea</taxon>
        <taxon>Methanobacteriati</taxon>
        <taxon>Methanobacteriota</taxon>
        <taxon>Stenosarchaea group</taxon>
        <taxon>Halobacteria</taxon>
        <taxon>Halobacteriales</taxon>
        <taxon>Natronomonadaceae</taxon>
        <taxon>Halocatena</taxon>
    </lineage>
</organism>
<name>A0ABD5YLV3_9EURY</name>
<feature type="region of interest" description="Disordered" evidence="1">
    <location>
        <begin position="1"/>
        <end position="27"/>
    </location>
</feature>
<dbReference type="EMBL" id="JBHTAX010000001">
    <property type="protein sequence ID" value="MFC7188560.1"/>
    <property type="molecule type" value="Genomic_DNA"/>
</dbReference>
<evidence type="ECO:0000256" key="1">
    <source>
        <dbReference type="SAM" id="MobiDB-lite"/>
    </source>
</evidence>
<accession>A0ABD5YLV3</accession>
<comment type="caution">
    <text evidence="2">The sequence shown here is derived from an EMBL/GenBank/DDBJ whole genome shotgun (WGS) entry which is preliminary data.</text>
</comment>
<reference evidence="2 3" key="1">
    <citation type="journal article" date="2019" name="Int. J. Syst. Evol. Microbiol.">
        <title>The Global Catalogue of Microorganisms (GCM) 10K type strain sequencing project: providing services to taxonomists for standard genome sequencing and annotation.</title>
        <authorList>
            <consortium name="The Broad Institute Genomics Platform"/>
            <consortium name="The Broad Institute Genome Sequencing Center for Infectious Disease"/>
            <person name="Wu L."/>
            <person name="Ma J."/>
        </authorList>
    </citation>
    <scope>NUCLEOTIDE SEQUENCE [LARGE SCALE GENOMIC DNA]</scope>
    <source>
        <strain evidence="2 3">RDMS1</strain>
    </source>
</reference>
<sequence length="121" mass="13742">MSPRPVDEWPNEPLVESEIRPEHDPTEALDSIPIDETVFGVWGMTREREISTATNEPVPADTIVDLVLETPIEYHMYSYTHHKGTRQWVAYESEQKGTEGGDRLETTLERYALLAGESDLA</sequence>
<dbReference type="GeneID" id="76198102"/>
<keyword evidence="3" id="KW-1185">Reference proteome</keyword>